<reference evidence="1 2" key="1">
    <citation type="submission" date="2021-03" db="EMBL/GenBank/DDBJ databases">
        <title>Genomic Encyclopedia of Type Strains, Phase IV (KMG-IV): sequencing the most valuable type-strain genomes for metagenomic binning, comparative biology and taxonomic classification.</title>
        <authorList>
            <person name="Goeker M."/>
        </authorList>
    </citation>
    <scope>NUCLEOTIDE SEQUENCE [LARGE SCALE GENOMIC DNA]</scope>
    <source>
        <strain evidence="1 2">DSM 27512</strain>
    </source>
</reference>
<name>A0ABS4KH34_9FIRM</name>
<gene>
    <name evidence="1" type="ORF">J2Z35_000886</name>
</gene>
<dbReference type="EMBL" id="JAGGLI010000007">
    <property type="protein sequence ID" value="MBP2027092.1"/>
    <property type="molecule type" value="Genomic_DNA"/>
</dbReference>
<protein>
    <submittedName>
        <fullName evidence="1">Ethanolamine utilization protein EutQ</fullName>
    </submittedName>
</protein>
<dbReference type="InterPro" id="IPR014710">
    <property type="entry name" value="RmlC-like_jellyroll"/>
</dbReference>
<comment type="caution">
    <text evidence="1">The sequence shown here is derived from an EMBL/GenBank/DDBJ whole genome shotgun (WGS) entry which is preliminary data.</text>
</comment>
<evidence type="ECO:0000313" key="2">
    <source>
        <dbReference type="Proteomes" id="UP001314903"/>
    </source>
</evidence>
<dbReference type="RefSeq" id="WP_209659804.1">
    <property type="nucleotide sequence ID" value="NZ_JAGGLI010000007.1"/>
</dbReference>
<dbReference type="PANTHER" id="PTHR36169">
    <property type="entry name" value="ETHANOLAMINE UTILIZATION PROTEIN EUTQ"/>
    <property type="match status" value="1"/>
</dbReference>
<organism evidence="1 2">
    <name type="scientific">Acetoanaerobium pronyense</name>
    <dbReference type="NCBI Taxonomy" id="1482736"/>
    <lineage>
        <taxon>Bacteria</taxon>
        <taxon>Bacillati</taxon>
        <taxon>Bacillota</taxon>
        <taxon>Clostridia</taxon>
        <taxon>Peptostreptococcales</taxon>
        <taxon>Filifactoraceae</taxon>
        <taxon>Acetoanaerobium</taxon>
    </lineage>
</organism>
<dbReference type="Proteomes" id="UP001314903">
    <property type="component" value="Unassembled WGS sequence"/>
</dbReference>
<dbReference type="Pfam" id="PF06249">
    <property type="entry name" value="EutQ"/>
    <property type="match status" value="1"/>
</dbReference>
<dbReference type="InterPro" id="IPR011051">
    <property type="entry name" value="RmlC_Cupin_sf"/>
</dbReference>
<dbReference type="Gene3D" id="2.60.120.10">
    <property type="entry name" value="Jelly Rolls"/>
    <property type="match status" value="1"/>
</dbReference>
<dbReference type="PANTHER" id="PTHR36169:SF1">
    <property type="entry name" value="ACETATE KINASE EUTQ"/>
    <property type="match status" value="1"/>
</dbReference>
<dbReference type="SUPFAM" id="SSF51182">
    <property type="entry name" value="RmlC-like cupins"/>
    <property type="match status" value="1"/>
</dbReference>
<sequence length="219" mass="23901">MKKLICGKDIEKAKSEGTKTIYIDKNTIVTPSAKDMAKAFGIELSSQCIPCEVKSAVKNPDGGKNELDSDMIYNLLKGLMSKGLLNEVLESLANPKPYTCETAGNGVKLVRGDSVKFDVFDTGNPNAKVSYQELISKEESSMSAGLLTIENSEFDWNLTYEELDYVIEGTLTVTIDGKTLTANKGDILYVPSGSNVTWGSPDKAKIFYVTYPANWADLL</sequence>
<keyword evidence="2" id="KW-1185">Reference proteome</keyword>
<dbReference type="InterPro" id="IPR010424">
    <property type="entry name" value="EutQ"/>
</dbReference>
<evidence type="ECO:0000313" key="1">
    <source>
        <dbReference type="EMBL" id="MBP2027092.1"/>
    </source>
</evidence>
<accession>A0ABS4KH34</accession>
<dbReference type="CDD" id="cd02228">
    <property type="entry name" value="cupin_EutQ"/>
    <property type="match status" value="1"/>
</dbReference>
<proteinExistence type="predicted"/>